<evidence type="ECO:0000313" key="1">
    <source>
        <dbReference type="EMBL" id="TQM22342.1"/>
    </source>
</evidence>
<organism evidence="1 2">
    <name type="scientific">Chryseobacterium aquifrigidense</name>
    <dbReference type="NCBI Taxonomy" id="558021"/>
    <lineage>
        <taxon>Bacteria</taxon>
        <taxon>Pseudomonadati</taxon>
        <taxon>Bacteroidota</taxon>
        <taxon>Flavobacteriia</taxon>
        <taxon>Flavobacteriales</taxon>
        <taxon>Weeksellaceae</taxon>
        <taxon>Chryseobacterium group</taxon>
        <taxon>Chryseobacterium</taxon>
    </lineage>
</organism>
<accession>A0A543ELB3</accession>
<sequence length="203" mass="24462">MNKDLYNELQFLYVSLTERFSKYSDYHYDGLYKCYNGKYFFLRDEKREFLKKLSTIKIGEIYSSKYKGEIGFPQQYINSFLVMFHEDKVCIIDGLGQIILYYILFLLKLELEAFINELNDVKERLKGFITSDENFIYFDYVTFFENWAKKFKGNKGMEMLMNLFTKTNSNIITISFSGKIEINFSKIKEMYSRLEYFNFTILQ</sequence>
<keyword evidence="2" id="KW-1185">Reference proteome</keyword>
<dbReference type="EMBL" id="VFPD01000001">
    <property type="protein sequence ID" value="TQM22342.1"/>
    <property type="molecule type" value="Genomic_DNA"/>
</dbReference>
<evidence type="ECO:0000313" key="2">
    <source>
        <dbReference type="Proteomes" id="UP000316437"/>
    </source>
</evidence>
<proteinExistence type="predicted"/>
<reference evidence="1 2" key="1">
    <citation type="submission" date="2019-06" db="EMBL/GenBank/DDBJ databases">
        <title>Sorghum-associated microbial communities from plants grown in Nebraska, USA.</title>
        <authorList>
            <person name="Schachtman D."/>
        </authorList>
    </citation>
    <scope>NUCLEOTIDE SEQUENCE [LARGE SCALE GENOMIC DNA]</scope>
    <source>
        <strain evidence="1 2">110</strain>
    </source>
</reference>
<comment type="caution">
    <text evidence="1">The sequence shown here is derived from an EMBL/GenBank/DDBJ whole genome shotgun (WGS) entry which is preliminary data.</text>
</comment>
<name>A0A543ELB3_9FLAO</name>
<gene>
    <name evidence="1" type="ORF">FB551_2054</name>
</gene>
<dbReference type="RefSeq" id="WP_142017140.1">
    <property type="nucleotide sequence ID" value="NZ_VFPD01000001.1"/>
</dbReference>
<dbReference type="Proteomes" id="UP000316437">
    <property type="component" value="Unassembled WGS sequence"/>
</dbReference>
<protein>
    <submittedName>
        <fullName evidence="1">Uncharacterized protein</fullName>
    </submittedName>
</protein>
<dbReference type="AlphaFoldDB" id="A0A543ELB3"/>